<evidence type="ECO:0000313" key="2">
    <source>
        <dbReference type="EMBL" id="ANZ41650.1"/>
    </source>
</evidence>
<proteinExistence type="predicted"/>
<name>A0A1B2HV76_9PSEU</name>
<dbReference type="GO" id="GO:0004029">
    <property type="term" value="F:aldehyde dehydrogenase (NAD+) activity"/>
    <property type="evidence" value="ECO:0007669"/>
    <property type="project" value="TreeGrafter"/>
</dbReference>
<dbReference type="RefSeq" id="WP_065919985.1">
    <property type="nucleotide sequence ID" value="NZ_CP016793.1"/>
</dbReference>
<dbReference type="Pfam" id="PF01370">
    <property type="entry name" value="Epimerase"/>
    <property type="match status" value="1"/>
</dbReference>
<dbReference type="KEGG" id="led:BBK82_42590"/>
<protein>
    <recommendedName>
        <fullName evidence="1">NAD-dependent epimerase/dehydratase domain-containing protein</fullName>
    </recommendedName>
</protein>
<dbReference type="PANTHER" id="PTHR48079:SF6">
    <property type="entry name" value="NAD(P)-BINDING DOMAIN-CONTAINING PROTEIN-RELATED"/>
    <property type="match status" value="1"/>
</dbReference>
<keyword evidence="3" id="KW-1185">Reference proteome</keyword>
<dbReference type="Proteomes" id="UP000093053">
    <property type="component" value="Chromosome"/>
</dbReference>
<dbReference type="Gene3D" id="3.40.50.720">
    <property type="entry name" value="NAD(P)-binding Rossmann-like Domain"/>
    <property type="match status" value="1"/>
</dbReference>
<dbReference type="PANTHER" id="PTHR48079">
    <property type="entry name" value="PROTEIN YEEZ"/>
    <property type="match status" value="1"/>
</dbReference>
<organism evidence="2 3">
    <name type="scientific">Lentzea guizhouensis</name>
    <dbReference type="NCBI Taxonomy" id="1586287"/>
    <lineage>
        <taxon>Bacteria</taxon>
        <taxon>Bacillati</taxon>
        <taxon>Actinomycetota</taxon>
        <taxon>Actinomycetes</taxon>
        <taxon>Pseudonocardiales</taxon>
        <taxon>Pseudonocardiaceae</taxon>
        <taxon>Lentzea</taxon>
    </lineage>
</organism>
<dbReference type="AlphaFoldDB" id="A0A1B2HV76"/>
<dbReference type="InterPro" id="IPR001509">
    <property type="entry name" value="Epimerase_deHydtase"/>
</dbReference>
<dbReference type="InterPro" id="IPR051783">
    <property type="entry name" value="NAD(P)-dependent_oxidoreduct"/>
</dbReference>
<dbReference type="GO" id="GO:0005737">
    <property type="term" value="C:cytoplasm"/>
    <property type="evidence" value="ECO:0007669"/>
    <property type="project" value="TreeGrafter"/>
</dbReference>
<gene>
    <name evidence="2" type="ORF">BBK82_42590</name>
</gene>
<dbReference type="SUPFAM" id="SSF51735">
    <property type="entry name" value="NAD(P)-binding Rossmann-fold domains"/>
    <property type="match status" value="1"/>
</dbReference>
<dbReference type="InterPro" id="IPR036291">
    <property type="entry name" value="NAD(P)-bd_dom_sf"/>
</dbReference>
<evidence type="ECO:0000259" key="1">
    <source>
        <dbReference type="Pfam" id="PF01370"/>
    </source>
</evidence>
<sequence length="322" mass="33543">MKIVITGASGNVGTGLLRALAADDADHEVIGICRRPPRAVPPYAGVRWIACDLASDTAPDVLEEAMRGAGAVVHMAWMFQPVREGERLQRTNFKGTTAVLRAARRAGVPHVVHGSSIAAYAPASAPVDENAATTGIPGSTYGAGKSEIESELTRFAAENPDIAVAAVRPTLVAQPGASASFLALFLDPLVPRRLFGLLRRGMIPLLPLPSSLQVQLVDADDVGDAIVRILHARARGAFNLASDTLELTDLAATAGARPLPVPAGIARPRKSSAACARDQIAGLAEAAALPSPALRRDRFRTEPVLTGARVNVNVAAPPPTNV</sequence>
<feature type="domain" description="NAD-dependent epimerase/dehydratase" evidence="1">
    <location>
        <begin position="3"/>
        <end position="240"/>
    </location>
</feature>
<reference evidence="2 3" key="1">
    <citation type="submission" date="2016-07" db="EMBL/GenBank/DDBJ databases">
        <title>Complete genome sequence of the Lentzea guizhouensis DHS C013.</title>
        <authorList>
            <person name="Cao C."/>
        </authorList>
    </citation>
    <scope>NUCLEOTIDE SEQUENCE [LARGE SCALE GENOMIC DNA]</scope>
    <source>
        <strain evidence="2 3">DHS C013</strain>
    </source>
</reference>
<accession>A0A1B2HV76</accession>
<dbReference type="EMBL" id="CP016793">
    <property type="protein sequence ID" value="ANZ41650.1"/>
    <property type="molecule type" value="Genomic_DNA"/>
</dbReference>
<evidence type="ECO:0000313" key="3">
    <source>
        <dbReference type="Proteomes" id="UP000093053"/>
    </source>
</evidence>
<dbReference type="STRING" id="1586287.BBK82_42590"/>